<reference evidence="18" key="1">
    <citation type="submission" date="2023-08" db="EMBL/GenBank/DDBJ databases">
        <title>Black Yeasts Isolated from many extreme environments.</title>
        <authorList>
            <person name="Coleine C."/>
            <person name="Stajich J.E."/>
            <person name="Selbmann L."/>
        </authorList>
    </citation>
    <scope>NUCLEOTIDE SEQUENCE</scope>
    <source>
        <strain evidence="18">CCFEE 5401</strain>
    </source>
</reference>
<evidence type="ECO:0000256" key="15">
    <source>
        <dbReference type="PROSITE-ProRule" id="PRU00175"/>
    </source>
</evidence>
<evidence type="ECO:0000256" key="5">
    <source>
        <dbReference type="ARBA" id="ARBA00012483"/>
    </source>
</evidence>
<evidence type="ECO:0000256" key="9">
    <source>
        <dbReference type="ARBA" id="ARBA00022723"/>
    </source>
</evidence>
<keyword evidence="10" id="KW-0677">Repeat</keyword>
<evidence type="ECO:0000256" key="4">
    <source>
        <dbReference type="ARBA" id="ARBA00007997"/>
    </source>
</evidence>
<evidence type="ECO:0000256" key="12">
    <source>
        <dbReference type="ARBA" id="ARBA00022786"/>
    </source>
</evidence>
<sequence length="1615" mass="177792">MSKKQFKSQASSGRLGGNVNGFGGFGSTHSSPLSYIQEPLDFSSISDGNVIVSLKNLSKKDSTTKARALEEIQAYISKPDSDIDEALLEAWTTLFPRLSIDSARRVRQLAHNLNGSICVKCGKRAARHLPRIAGPWLAGCHDSDRAASKAAQDALHLVFSSPEKTAGLKQKFHGSILEYCRDAALNETTQTLSDERAVSKDDAEATYARVLATSLAVITGLLKSLPEDEIAKQESLYEEVLGETKLWELACHSDAVVRKSFHRLVQVAVAKQPLLVEARPKVVSTIYVYKGLPSDQTSSAADFVATLTALTTRLPSIWTYDYSGKKAAASRLKQFFKHGSRSGPVEFWTITNDLLARIPQEVWSTKVDEVKDLLFAARDGVASRDERFNASAAWQVYYSLLSLSLARLPSHDQESLVSECAMPIIQEYLKPSRDTAEWTLHGGKTAHLVAGVSNVSGVLPVLERSVSELASHIVEAAKMSQPQSSKDFEKSQLHVASMGERWAALQRELDARDLPDTLKATLLASDIKIVKECHSLLVNRDGKPYGAGAVIEELVRTCGPQLLKDVEFRNELQGLLQTGNSGWVLWPSMLHLVPCLHALAEDSIYRGCLEGALHVALAKTVSAEECCRLVHELFPRKTPKEAVDIAKANSGLQDFVLQNVKPGLGELQRTMFTRLSEVGALSDDTRNKALAGIVAGLTDVIDDQNLTSTMDFLTAMDSSTLKELAASSTGDQLVPNLIRLEQHQSADIAQKAANLSTRLSTTNGHANTNVRFGVVLQNLEHVSQKSMPMDALAELLDRVLGNEKKVQSLESAFPDLQVWRSSLLSAVRAPKPSLALLSPLGATVQLVQDSETRGSVQVDSEGLSQALRIAMYVTRLLSAIDRKAALAEYERQWDVLALLYVTTLIAEDNLSVLGTNALWHPGAGADAEAVVLEYVSEVHVLFSEYWETMQPTDMSEAKASSTNYSHLVSAIRELADEGSPQSPLAYYSALAFSKVTSNLFEVHGHSVEQVAASETGLRTVRAKKDTLQTTSYLIAHQAPLAGSATSTRLCNELVADLTALGTAGAGTDEKSLEQLIMLNAMLQSQPETADTIAKQRLMFFVKKLIETVVIVGDYIIQAEICKVLSCLFPAMADMYGEHWSQVLEYLHSTWSTLVEQSADETQREQQTLLTHGSLKLLATLRRVAVTEDPNDDLVDALKEKQHHIYTDLVAMLKSANGTGDEQHQPALITHEQLARQLSQSPYVPLDDSDELFPLLYTPSRAIQQGAFDLLHRQIPAGQEQLSLDVALDNKKAHLPDELLSLILEAPTLDSLVDASFDRTMPLSLQGYLYSWRLLFDHFSGSSYRVKTDYIDQLKEGAYLPGLLSFTFDFLGHSRGKPVDASRFDIETYVADSEPSPERDVQWLLTHLFYLSLTNLPSLVKSYYLDIRSRQTSLAVESWTSKFISPLIVNDSLQSVAEWAEKGVKEDPEYEKMNVKVGMRSKEINVSYVVDEQTMAIKVILPEAYPLAAAQVVGVSRVAVKEDKWQSWLRNCQGVITFSNGSITDGLSAWRKNVTGALKGQSECAICYSIIDSTKQLPTKRCPTCKHLFHGNCLFKWFKSSNASTCPLCRNPFNFS</sequence>
<dbReference type="InterPro" id="IPR016024">
    <property type="entry name" value="ARM-type_fold"/>
</dbReference>
<dbReference type="SMART" id="SM00184">
    <property type="entry name" value="RING"/>
    <property type="match status" value="1"/>
</dbReference>
<accession>A0AAN7TM61</accession>
<dbReference type="PROSITE" id="PS50089">
    <property type="entry name" value="ZF_RING_2"/>
    <property type="match status" value="1"/>
</dbReference>
<evidence type="ECO:0000256" key="14">
    <source>
        <dbReference type="ARBA" id="ARBA00055150"/>
    </source>
</evidence>
<keyword evidence="9 16" id="KW-0479">Metal-binding</keyword>
<evidence type="ECO:0000256" key="3">
    <source>
        <dbReference type="ARBA" id="ARBA00004906"/>
    </source>
</evidence>
<dbReference type="CDD" id="cd16491">
    <property type="entry name" value="RING-CH-C4HC3_LTN1"/>
    <property type="match status" value="1"/>
</dbReference>
<dbReference type="Pfam" id="PF22958">
    <property type="entry name" value="Ltn1_1st"/>
    <property type="match status" value="1"/>
</dbReference>
<dbReference type="GO" id="GO:0061630">
    <property type="term" value="F:ubiquitin protein ligase activity"/>
    <property type="evidence" value="ECO:0007669"/>
    <property type="project" value="UniProtKB-UniRule"/>
</dbReference>
<evidence type="ECO:0000313" key="19">
    <source>
        <dbReference type="Proteomes" id="UP001310890"/>
    </source>
</evidence>
<dbReference type="SMART" id="SM01197">
    <property type="entry name" value="FANCL_C"/>
    <property type="match status" value="1"/>
</dbReference>
<evidence type="ECO:0000256" key="2">
    <source>
        <dbReference type="ARBA" id="ARBA00004514"/>
    </source>
</evidence>
<dbReference type="InterPro" id="IPR039804">
    <property type="entry name" value="RING-CH-C4HC3_LTN1"/>
</dbReference>
<evidence type="ECO:0000256" key="16">
    <source>
        <dbReference type="RuleBase" id="RU367090"/>
    </source>
</evidence>
<evidence type="ECO:0000256" key="8">
    <source>
        <dbReference type="ARBA" id="ARBA00022679"/>
    </source>
</evidence>
<dbReference type="SUPFAM" id="SSF48371">
    <property type="entry name" value="ARM repeat"/>
    <property type="match status" value="1"/>
</dbReference>
<dbReference type="Gene3D" id="3.30.40.10">
    <property type="entry name" value="Zinc/RING finger domain, C3HC4 (zinc finger)"/>
    <property type="match status" value="1"/>
</dbReference>
<comment type="pathway">
    <text evidence="3 16">Protein modification; protein ubiquitination.</text>
</comment>
<dbReference type="GO" id="GO:0005829">
    <property type="term" value="C:cytosol"/>
    <property type="evidence" value="ECO:0007669"/>
    <property type="project" value="UniProtKB-SubCell"/>
</dbReference>
<dbReference type="Pfam" id="PF13639">
    <property type="entry name" value="zf-RING_2"/>
    <property type="match status" value="1"/>
</dbReference>
<dbReference type="EMBL" id="JAVRRL010000017">
    <property type="protein sequence ID" value="KAK5114496.1"/>
    <property type="molecule type" value="Genomic_DNA"/>
</dbReference>
<dbReference type="Pfam" id="PF23009">
    <property type="entry name" value="UBC_like"/>
    <property type="match status" value="1"/>
</dbReference>
<evidence type="ECO:0000256" key="13">
    <source>
        <dbReference type="ARBA" id="ARBA00022833"/>
    </source>
</evidence>
<evidence type="ECO:0000259" key="17">
    <source>
        <dbReference type="PROSITE" id="PS50089"/>
    </source>
</evidence>
<dbReference type="GO" id="GO:1990116">
    <property type="term" value="P:ribosome-associated ubiquitin-dependent protein catabolic process"/>
    <property type="evidence" value="ECO:0007669"/>
    <property type="project" value="UniProtKB-UniRule"/>
</dbReference>
<evidence type="ECO:0000256" key="6">
    <source>
        <dbReference type="ARBA" id="ARBA00017157"/>
    </source>
</evidence>
<dbReference type="GO" id="GO:0008270">
    <property type="term" value="F:zinc ion binding"/>
    <property type="evidence" value="ECO:0007669"/>
    <property type="project" value="UniProtKB-KW"/>
</dbReference>
<dbReference type="InterPro" id="IPR011989">
    <property type="entry name" value="ARM-like"/>
</dbReference>
<dbReference type="Pfam" id="PF22999">
    <property type="entry name" value="LTN1_E3_ligase_6th"/>
    <property type="match status" value="1"/>
</dbReference>
<protein>
    <recommendedName>
        <fullName evidence="6 16">E3 ubiquitin-protein ligase listerin</fullName>
        <ecNumber evidence="5 16">2.3.2.27</ecNumber>
    </recommendedName>
    <alternativeName>
        <fullName evidence="16">RING-type E3 ubiquitin transferase listerin</fullName>
    </alternativeName>
</protein>
<keyword evidence="11 15" id="KW-0863">Zinc-finger</keyword>
<dbReference type="GO" id="GO:0072344">
    <property type="term" value="P:rescue of stalled ribosome"/>
    <property type="evidence" value="ECO:0007669"/>
    <property type="project" value="UniProtKB-UniRule"/>
</dbReference>
<keyword evidence="13 16" id="KW-0862">Zinc</keyword>
<dbReference type="Gene3D" id="1.25.10.10">
    <property type="entry name" value="Leucine-rich Repeat Variant"/>
    <property type="match status" value="1"/>
</dbReference>
<comment type="function">
    <text evidence="14">E3 ubiquitin-protein ligase component of the ribosome quality control complex (RQC), a ribosome-associated complex that mediates ubiquitination and extraction of incompletely synthesized nascent chains for proteasomal degradation. Mediates ubiquitination of proteins derived from mRNAs lacking stop codons (non-stop proteins) and other translation arrest products induced by poly-lysine sequences and tandem rare codons. Ubiquitination leads to CDC48 recruitment for extraction and degradation of the incomplete translation product. May indirectly play a role in chromatin function and transcription.</text>
</comment>
<dbReference type="EC" id="2.3.2.27" evidence="5 16"/>
<keyword evidence="8 16" id="KW-0808">Transferase</keyword>
<gene>
    <name evidence="18" type="ORF">LTR62_002431</name>
</gene>
<dbReference type="PANTHER" id="PTHR12389:SF0">
    <property type="entry name" value="E3 UBIQUITIN-PROTEIN LIGASE LISTERIN"/>
    <property type="match status" value="1"/>
</dbReference>
<dbReference type="SUPFAM" id="SSF57850">
    <property type="entry name" value="RING/U-box"/>
    <property type="match status" value="1"/>
</dbReference>
<evidence type="ECO:0000256" key="1">
    <source>
        <dbReference type="ARBA" id="ARBA00000900"/>
    </source>
</evidence>
<evidence type="ECO:0000256" key="10">
    <source>
        <dbReference type="ARBA" id="ARBA00022737"/>
    </source>
</evidence>
<dbReference type="GO" id="GO:0043023">
    <property type="term" value="F:ribosomal large subunit binding"/>
    <property type="evidence" value="ECO:0007669"/>
    <property type="project" value="TreeGrafter"/>
</dbReference>
<dbReference type="PANTHER" id="PTHR12389">
    <property type="entry name" value="ZINC FINGER PROTEIN 294"/>
    <property type="match status" value="1"/>
</dbReference>
<dbReference type="InterPro" id="IPR054477">
    <property type="entry name" value="LTN1_E3_ligase_6th"/>
</dbReference>
<dbReference type="InterPro" id="IPR039795">
    <property type="entry name" value="LTN1/Rkr1"/>
</dbReference>
<feature type="domain" description="RING-type" evidence="17">
    <location>
        <begin position="1563"/>
        <end position="1609"/>
    </location>
</feature>
<evidence type="ECO:0000313" key="18">
    <source>
        <dbReference type="EMBL" id="KAK5114496.1"/>
    </source>
</evidence>
<proteinExistence type="inferred from homology"/>
<dbReference type="InterPro" id="IPR054478">
    <property type="entry name" value="LTN1_UBC"/>
</dbReference>
<evidence type="ECO:0000256" key="7">
    <source>
        <dbReference type="ARBA" id="ARBA00022490"/>
    </source>
</evidence>
<dbReference type="InterPro" id="IPR001841">
    <property type="entry name" value="Znf_RING"/>
</dbReference>
<comment type="subcellular location">
    <subcellularLocation>
        <location evidence="2">Cytoplasm</location>
        <location evidence="2">Cytosol</location>
    </subcellularLocation>
</comment>
<evidence type="ECO:0000256" key="11">
    <source>
        <dbReference type="ARBA" id="ARBA00022771"/>
    </source>
</evidence>
<dbReference type="Proteomes" id="UP001310890">
    <property type="component" value="Unassembled WGS sequence"/>
</dbReference>
<comment type="similarity">
    <text evidence="4 16">Belongs to the LTN1 family.</text>
</comment>
<dbReference type="FunFam" id="3.30.40.10:FF:000038">
    <property type="entry name" value="E3 ubiquitin-protein ligase listerin"/>
    <property type="match status" value="1"/>
</dbReference>
<comment type="function">
    <text evidence="16">E3 ubiquitin-protein ligase. Component of the ribosome quality control complex (RQC), a ribosome-associated complex that mediates ubiquitination and extraction of incompletely synthesized nascent chains for proteasomal degradation.</text>
</comment>
<comment type="subunit">
    <text evidence="16">Component of the ribosome quality control complex (RQC).</text>
</comment>
<keyword evidence="7" id="KW-0963">Cytoplasm</keyword>
<name>A0AAN7TM61_9PEZI</name>
<comment type="catalytic activity">
    <reaction evidence="1 16">
        <text>S-ubiquitinyl-[E2 ubiquitin-conjugating enzyme]-L-cysteine + [acceptor protein]-L-lysine = [E2 ubiquitin-conjugating enzyme]-L-cysteine + N(6)-ubiquitinyl-[acceptor protein]-L-lysine.</text>
        <dbReference type="EC" id="2.3.2.27"/>
    </reaction>
</comment>
<dbReference type="GO" id="GO:1990112">
    <property type="term" value="C:RQC complex"/>
    <property type="evidence" value="ECO:0007669"/>
    <property type="project" value="UniProtKB-UniRule"/>
</dbReference>
<dbReference type="InterPro" id="IPR054476">
    <property type="entry name" value="Ltn1_N"/>
</dbReference>
<organism evidence="18 19">
    <name type="scientific">Meristemomyces frigidus</name>
    <dbReference type="NCBI Taxonomy" id="1508187"/>
    <lineage>
        <taxon>Eukaryota</taxon>
        <taxon>Fungi</taxon>
        <taxon>Dikarya</taxon>
        <taxon>Ascomycota</taxon>
        <taxon>Pezizomycotina</taxon>
        <taxon>Dothideomycetes</taxon>
        <taxon>Dothideomycetidae</taxon>
        <taxon>Mycosphaerellales</taxon>
        <taxon>Teratosphaeriaceae</taxon>
        <taxon>Meristemomyces</taxon>
    </lineage>
</organism>
<comment type="caution">
    <text evidence="18">The sequence shown here is derived from an EMBL/GenBank/DDBJ whole genome shotgun (WGS) entry which is preliminary data.</text>
</comment>
<dbReference type="InterPro" id="IPR013083">
    <property type="entry name" value="Znf_RING/FYVE/PHD"/>
</dbReference>
<keyword evidence="12 16" id="KW-0833">Ubl conjugation pathway</keyword>